<evidence type="ECO:0000313" key="16">
    <source>
        <dbReference type="Proteomes" id="UP001221898"/>
    </source>
</evidence>
<dbReference type="SMART" id="SM00964">
    <property type="entry name" value="STAT_int"/>
    <property type="match status" value="1"/>
</dbReference>
<dbReference type="Gene3D" id="1.10.532.10">
    <property type="entry name" value="STAT transcription factor, N-terminal domain"/>
    <property type="match status" value="1"/>
</dbReference>
<dbReference type="Pfam" id="PF02864">
    <property type="entry name" value="STAT_bind"/>
    <property type="match status" value="1"/>
</dbReference>
<keyword evidence="8 13" id="KW-0238">DNA-binding</keyword>
<comment type="similarity">
    <text evidence="3 13">Belongs to the transcription factor STAT family.</text>
</comment>
<dbReference type="FunFam" id="3.30.505.10:FF:000003">
    <property type="entry name" value="Signal transducer and activator of transcription"/>
    <property type="match status" value="1"/>
</dbReference>
<dbReference type="GO" id="GO:0005737">
    <property type="term" value="C:cytoplasm"/>
    <property type="evidence" value="ECO:0007669"/>
    <property type="project" value="UniProtKB-SubCell"/>
</dbReference>
<dbReference type="Proteomes" id="UP001221898">
    <property type="component" value="Unassembled WGS sequence"/>
</dbReference>
<dbReference type="InterPro" id="IPR012345">
    <property type="entry name" value="STAT_TF_DNA-bd_N"/>
</dbReference>
<dbReference type="SUPFAM" id="SSF48092">
    <property type="entry name" value="Transcription factor STAT-4 N-domain"/>
    <property type="match status" value="1"/>
</dbReference>
<dbReference type="InterPro" id="IPR036860">
    <property type="entry name" value="SH2_dom_sf"/>
</dbReference>
<keyword evidence="7 13" id="KW-0805">Transcription regulation</keyword>
<evidence type="ECO:0000256" key="1">
    <source>
        <dbReference type="ARBA" id="ARBA00004123"/>
    </source>
</evidence>
<reference evidence="15" key="1">
    <citation type="journal article" date="2023" name="Science">
        <title>Genome structures resolve the early diversification of teleost fishes.</title>
        <authorList>
            <person name="Parey E."/>
            <person name="Louis A."/>
            <person name="Montfort J."/>
            <person name="Bouchez O."/>
            <person name="Roques C."/>
            <person name="Iampietro C."/>
            <person name="Lluch J."/>
            <person name="Castinel A."/>
            <person name="Donnadieu C."/>
            <person name="Desvignes T."/>
            <person name="Floi Bucao C."/>
            <person name="Jouanno E."/>
            <person name="Wen M."/>
            <person name="Mejri S."/>
            <person name="Dirks R."/>
            <person name="Jansen H."/>
            <person name="Henkel C."/>
            <person name="Chen W.J."/>
            <person name="Zahm M."/>
            <person name="Cabau C."/>
            <person name="Klopp C."/>
            <person name="Thompson A.W."/>
            <person name="Robinson-Rechavi M."/>
            <person name="Braasch I."/>
            <person name="Lecointre G."/>
            <person name="Bobe J."/>
            <person name="Postlethwait J.H."/>
            <person name="Berthelot C."/>
            <person name="Roest Crollius H."/>
            <person name="Guiguen Y."/>
        </authorList>
    </citation>
    <scope>NUCLEOTIDE SEQUENCE</scope>
    <source>
        <strain evidence="15">NC1722</strain>
    </source>
</reference>
<dbReference type="PROSITE" id="PS50001">
    <property type="entry name" value="SH2"/>
    <property type="match status" value="1"/>
</dbReference>
<evidence type="ECO:0000256" key="2">
    <source>
        <dbReference type="ARBA" id="ARBA00004496"/>
    </source>
</evidence>
<dbReference type="GO" id="GO:0006955">
    <property type="term" value="P:immune response"/>
    <property type="evidence" value="ECO:0007669"/>
    <property type="project" value="UniProtKB-ARBA"/>
</dbReference>
<evidence type="ECO:0000256" key="5">
    <source>
        <dbReference type="ARBA" id="ARBA00022553"/>
    </source>
</evidence>
<dbReference type="AlphaFoldDB" id="A0AAD7RH64"/>
<dbReference type="FunFam" id="2.60.40.630:FF:000001">
    <property type="entry name" value="Signal transducer and activator of transcription"/>
    <property type="match status" value="1"/>
</dbReference>
<dbReference type="Pfam" id="PF01017">
    <property type="entry name" value="STAT_alpha"/>
    <property type="match status" value="1"/>
</dbReference>
<dbReference type="InterPro" id="IPR013799">
    <property type="entry name" value="STAT_TF_prot_interaction"/>
</dbReference>
<keyword evidence="16" id="KW-1185">Reference proteome</keyword>
<dbReference type="PANTHER" id="PTHR11801">
    <property type="entry name" value="SIGNAL TRANSDUCER AND ACTIVATOR OF TRANSCRIPTION"/>
    <property type="match status" value="1"/>
</dbReference>
<keyword evidence="10 13" id="KW-0804">Transcription</keyword>
<dbReference type="Gene3D" id="1.20.1050.20">
    <property type="entry name" value="STAT transcription factor, all-alpha domain"/>
    <property type="match status" value="1"/>
</dbReference>
<dbReference type="FunFam" id="1.10.238.10:FF:000012">
    <property type="entry name" value="Signal transducer and activator of transcription"/>
    <property type="match status" value="1"/>
</dbReference>
<evidence type="ECO:0000256" key="10">
    <source>
        <dbReference type="ARBA" id="ARBA00023163"/>
    </source>
</evidence>
<evidence type="ECO:0000256" key="13">
    <source>
        <dbReference type="RuleBase" id="RU046415"/>
    </source>
</evidence>
<dbReference type="Pfam" id="PF21354">
    <property type="entry name" value="STAT_linker"/>
    <property type="match status" value="1"/>
</dbReference>
<protein>
    <recommendedName>
        <fullName evidence="13">Signal transducer and activator of transcription</fullName>
    </recommendedName>
</protein>
<accession>A0AAD7RH64</accession>
<dbReference type="GO" id="GO:0007165">
    <property type="term" value="P:signal transduction"/>
    <property type="evidence" value="ECO:0007669"/>
    <property type="project" value="InterPro"/>
</dbReference>
<dbReference type="GO" id="GO:0005634">
    <property type="term" value="C:nucleus"/>
    <property type="evidence" value="ECO:0007669"/>
    <property type="project" value="UniProtKB-SubCell"/>
</dbReference>
<evidence type="ECO:0000256" key="12">
    <source>
        <dbReference type="PROSITE-ProRule" id="PRU00191"/>
    </source>
</evidence>
<dbReference type="InterPro" id="IPR036535">
    <property type="entry name" value="STAT_N_sf"/>
</dbReference>
<dbReference type="InterPro" id="IPR048988">
    <property type="entry name" value="STAT_linker"/>
</dbReference>
<proteinExistence type="inferred from homology"/>
<dbReference type="Gene3D" id="2.60.40.630">
    <property type="entry name" value="STAT transcription factor, DNA-binding domain"/>
    <property type="match status" value="1"/>
</dbReference>
<keyword evidence="11 13" id="KW-0539">Nucleus</keyword>
<evidence type="ECO:0000256" key="6">
    <source>
        <dbReference type="ARBA" id="ARBA00022999"/>
    </source>
</evidence>
<dbReference type="GO" id="GO:0003677">
    <property type="term" value="F:DNA binding"/>
    <property type="evidence" value="ECO:0007669"/>
    <property type="project" value="UniProtKB-KW"/>
</dbReference>
<gene>
    <name evidence="15" type="ORF">AAFF_G00208990</name>
</gene>
<evidence type="ECO:0000256" key="9">
    <source>
        <dbReference type="ARBA" id="ARBA00023159"/>
    </source>
</evidence>
<dbReference type="SUPFAM" id="SSF47655">
    <property type="entry name" value="STAT"/>
    <property type="match status" value="1"/>
</dbReference>
<comment type="subcellular location">
    <subcellularLocation>
        <location evidence="2 13">Cytoplasm</location>
    </subcellularLocation>
    <subcellularLocation>
        <location evidence="1 13">Nucleus</location>
    </subcellularLocation>
</comment>
<keyword evidence="6 12" id="KW-0727">SH2 domain</keyword>
<dbReference type="InterPro" id="IPR008967">
    <property type="entry name" value="p53-like_TF_DNA-bd_sf"/>
</dbReference>
<organism evidence="15 16">
    <name type="scientific">Aldrovandia affinis</name>
    <dbReference type="NCBI Taxonomy" id="143900"/>
    <lineage>
        <taxon>Eukaryota</taxon>
        <taxon>Metazoa</taxon>
        <taxon>Chordata</taxon>
        <taxon>Craniata</taxon>
        <taxon>Vertebrata</taxon>
        <taxon>Euteleostomi</taxon>
        <taxon>Actinopterygii</taxon>
        <taxon>Neopterygii</taxon>
        <taxon>Teleostei</taxon>
        <taxon>Notacanthiformes</taxon>
        <taxon>Halosauridae</taxon>
        <taxon>Aldrovandia</taxon>
    </lineage>
</organism>
<dbReference type="InterPro" id="IPR013801">
    <property type="entry name" value="STAT_TF_DNA-bd"/>
</dbReference>
<dbReference type="Pfam" id="PF02865">
    <property type="entry name" value="STAT_int"/>
    <property type="match status" value="1"/>
</dbReference>
<dbReference type="Gene3D" id="3.30.505.10">
    <property type="entry name" value="SH2 domain"/>
    <property type="match status" value="1"/>
</dbReference>
<keyword evidence="9 13" id="KW-0010">Activator</keyword>
<dbReference type="InterPro" id="IPR001217">
    <property type="entry name" value="STAT"/>
</dbReference>
<sequence length="718" mass="81154">MSQWEEVQKLALWLQEQVASLYTDTFPWRAAGSDCERRAAALYSCLLVELEGHCARQQSLVHRHALKKVAQQLQEKYKARPLHMAAVISSSLWEERRIIERGQETQDRSAESDRRRHMDTQLAVVGCVVQGLAQAVKCMEDLQEDFDLRYTKLSNISHDPAMMDNMFVKLEVKVQNILNELHLKRKEVLSSMAGALSHVSALVTCDLPAEVAAWARRQQLACIGGPSPPGLDQLQNWFTLTVQSLFHIKRHLDKLGELLTKVTCEDESDAHLRPQMEEQVNNLITQLIKSSFVVELQPCLSNMAARPLVIKTSTQFSTKVRLLVKLPEVDYQLRVKITFDETLPPGQGNRLFNISSNNTKVMDVESSSGCLSAEFKRLELRERKATYEPRGNQSSLPVTEELHSICYRGQLRIQGLNIALETTSRPLVVISHVCQLPSAWASVMWCNMLTDAPENLSFFSRALSASWSQVSEVLSWQFSTLVGRGLNREQLSMLGDKLLGPQASNNDCQVTWSMFCKENLAGKSFSFWTWLDSILDLIKKHLRDIWVDGCIMGFVTKERAQALLKEGQVGTFLLRFSESHLGRITFSWLEQGDEGNATVHSVEPYTKHSLSVMSFADILREYRVITDGVLTGNPLKFLYPHVPFDDAFGKYGSPQRDEEVIGYVECNFISVSMFSTSRPPRSPFPELCELSPGTLDIINQTISPSADGQISLDHLEWE</sequence>
<dbReference type="EMBL" id="JAINUG010000279">
    <property type="protein sequence ID" value="KAJ8384108.1"/>
    <property type="molecule type" value="Genomic_DNA"/>
</dbReference>
<keyword evidence="4 13" id="KW-0963">Cytoplasm</keyword>
<dbReference type="Gene3D" id="1.10.238.10">
    <property type="entry name" value="EF-hand"/>
    <property type="match status" value="1"/>
</dbReference>
<name>A0AAD7RH64_9TELE</name>
<evidence type="ECO:0000313" key="15">
    <source>
        <dbReference type="EMBL" id="KAJ8384108.1"/>
    </source>
</evidence>
<dbReference type="GO" id="GO:0003700">
    <property type="term" value="F:DNA-binding transcription factor activity"/>
    <property type="evidence" value="ECO:0007669"/>
    <property type="project" value="InterPro"/>
</dbReference>
<evidence type="ECO:0000256" key="8">
    <source>
        <dbReference type="ARBA" id="ARBA00023125"/>
    </source>
</evidence>
<evidence type="ECO:0000256" key="4">
    <source>
        <dbReference type="ARBA" id="ARBA00022490"/>
    </source>
</evidence>
<feature type="domain" description="SH2" evidence="14">
    <location>
        <begin position="546"/>
        <end position="641"/>
    </location>
</feature>
<dbReference type="InterPro" id="IPR013800">
    <property type="entry name" value="STAT_TF_alpha"/>
</dbReference>
<evidence type="ECO:0000256" key="7">
    <source>
        <dbReference type="ARBA" id="ARBA00023015"/>
    </source>
</evidence>
<dbReference type="Pfam" id="PF00017">
    <property type="entry name" value="SH2"/>
    <property type="match status" value="1"/>
</dbReference>
<evidence type="ECO:0000256" key="11">
    <source>
        <dbReference type="ARBA" id="ARBA00023242"/>
    </source>
</evidence>
<comment type="caution">
    <text evidence="15">The sequence shown here is derived from an EMBL/GenBank/DDBJ whole genome shotgun (WGS) entry which is preliminary data.</text>
</comment>
<evidence type="ECO:0000256" key="3">
    <source>
        <dbReference type="ARBA" id="ARBA00005586"/>
    </source>
</evidence>
<dbReference type="InterPro" id="IPR000980">
    <property type="entry name" value="SH2"/>
</dbReference>
<dbReference type="SUPFAM" id="SSF49417">
    <property type="entry name" value="p53-like transcription factors"/>
    <property type="match status" value="1"/>
</dbReference>
<keyword evidence="5 13" id="KW-0597">Phosphoprotein</keyword>
<dbReference type="InterPro" id="IPR015988">
    <property type="entry name" value="STAT_TF_CC"/>
</dbReference>
<evidence type="ECO:0000259" key="14">
    <source>
        <dbReference type="PROSITE" id="PS50001"/>
    </source>
</evidence>
<dbReference type="SUPFAM" id="SSF55550">
    <property type="entry name" value="SH2 domain"/>
    <property type="match status" value="1"/>
</dbReference>